<dbReference type="RefSeq" id="WP_187483807.1">
    <property type="nucleotide sequence ID" value="NZ_CP060695.1"/>
</dbReference>
<dbReference type="AlphaFoldDB" id="A0A7G9LE86"/>
<dbReference type="Proteomes" id="UP000515808">
    <property type="component" value="Chromosome"/>
</dbReference>
<feature type="transmembrane region" description="Helical" evidence="1">
    <location>
        <begin position="46"/>
        <end position="63"/>
    </location>
</feature>
<keyword evidence="1" id="KW-1133">Transmembrane helix</keyword>
<gene>
    <name evidence="2" type="ORF">H9W90_07445</name>
</gene>
<protein>
    <recommendedName>
        <fullName evidence="4">Bacterial Pleckstrin homology domain-containing protein</fullName>
    </recommendedName>
</protein>
<accession>A0A7G9LE86</accession>
<organism evidence="2 3">
    <name type="scientific">Polaribacter pectinis</name>
    <dbReference type="NCBI Taxonomy" id="2738844"/>
    <lineage>
        <taxon>Bacteria</taxon>
        <taxon>Pseudomonadati</taxon>
        <taxon>Bacteroidota</taxon>
        <taxon>Flavobacteriia</taxon>
        <taxon>Flavobacteriales</taxon>
        <taxon>Flavobacteriaceae</taxon>
    </lineage>
</organism>
<evidence type="ECO:0008006" key="4">
    <source>
        <dbReference type="Google" id="ProtNLM"/>
    </source>
</evidence>
<keyword evidence="1" id="KW-0812">Transmembrane</keyword>
<dbReference type="EMBL" id="CP060695">
    <property type="protein sequence ID" value="QNM86935.1"/>
    <property type="molecule type" value="Genomic_DNA"/>
</dbReference>
<keyword evidence="3" id="KW-1185">Reference proteome</keyword>
<proteinExistence type="predicted"/>
<evidence type="ECO:0000313" key="2">
    <source>
        <dbReference type="EMBL" id="QNM86935.1"/>
    </source>
</evidence>
<dbReference type="KEGG" id="ppec:H9W90_07445"/>
<reference evidence="2 3" key="1">
    <citation type="submission" date="2020-08" db="EMBL/GenBank/DDBJ databases">
        <title>Polaribacter sp. L12M9 isolated from gut of the Korean scallop.</title>
        <authorList>
            <person name="Jeong Y.S."/>
        </authorList>
    </citation>
    <scope>NUCLEOTIDE SEQUENCE [LARGE SCALE GENOMIC DNA]</scope>
    <source>
        <strain evidence="2 3">L12M9</strain>
    </source>
</reference>
<evidence type="ECO:0000256" key="1">
    <source>
        <dbReference type="SAM" id="Phobius"/>
    </source>
</evidence>
<feature type="transmembrane region" description="Helical" evidence="1">
    <location>
        <begin position="12"/>
        <end position="31"/>
    </location>
</feature>
<sequence>MKIFKEEQRFTQVWLYIVLGFSLIVPIYIIFNEYLDENTKMTTNEFVLTISAIVLSISFIFFLKLKTRIDELGVHYQFFPFHFSMKTISWNEISSAKVRTYDPIGEYGGWGLKGGFLWNKSKGKCINVSGDVGIQLELKNNTKLLIGTQKKEDAKRVLKTYNNKISK</sequence>
<keyword evidence="1" id="KW-0472">Membrane</keyword>
<name>A0A7G9LE86_9FLAO</name>
<evidence type="ECO:0000313" key="3">
    <source>
        <dbReference type="Proteomes" id="UP000515808"/>
    </source>
</evidence>